<protein>
    <recommendedName>
        <fullName evidence="3">Serine/threonine protein phosphatase 2A regulatory subunit</fullName>
    </recommendedName>
</protein>
<dbReference type="FunFam" id="1.25.10.10:FF:000331">
    <property type="entry name" value="Phosphoprotein phosphatase, putative"/>
    <property type="match status" value="1"/>
</dbReference>
<evidence type="ECO:0000313" key="2">
    <source>
        <dbReference type="Proteomes" id="UP000326396"/>
    </source>
</evidence>
<name>A0A5N6NVK2_9ASTR</name>
<dbReference type="Proteomes" id="UP000326396">
    <property type="component" value="Linkage Group LG16"/>
</dbReference>
<dbReference type="OrthoDB" id="768580at2759"/>
<evidence type="ECO:0000313" key="1">
    <source>
        <dbReference type="EMBL" id="KAD5507711.1"/>
    </source>
</evidence>
<proteinExistence type="predicted"/>
<dbReference type="PANTHER" id="PTHR10257">
    <property type="entry name" value="SERINE/THREONINE PROTEIN PHOSPHATASE 2A PP2A REGULATORY SUBUNIT B"/>
    <property type="match status" value="1"/>
</dbReference>
<dbReference type="Pfam" id="PF01603">
    <property type="entry name" value="B56"/>
    <property type="match status" value="2"/>
</dbReference>
<keyword evidence="2" id="KW-1185">Reference proteome</keyword>
<dbReference type="GO" id="GO:0000159">
    <property type="term" value="C:protein phosphatase type 2A complex"/>
    <property type="evidence" value="ECO:0007669"/>
    <property type="project" value="InterPro"/>
</dbReference>
<dbReference type="SUPFAM" id="SSF48371">
    <property type="entry name" value="ARM repeat"/>
    <property type="match status" value="1"/>
</dbReference>
<dbReference type="GO" id="GO:0019888">
    <property type="term" value="F:protein phosphatase regulator activity"/>
    <property type="evidence" value="ECO:0007669"/>
    <property type="project" value="InterPro"/>
</dbReference>
<dbReference type="AlphaFoldDB" id="A0A5N6NVK2"/>
<gene>
    <name evidence="1" type="ORF">E3N88_15414</name>
</gene>
<organism evidence="1 2">
    <name type="scientific">Mikania micrantha</name>
    <name type="common">bitter vine</name>
    <dbReference type="NCBI Taxonomy" id="192012"/>
    <lineage>
        <taxon>Eukaryota</taxon>
        <taxon>Viridiplantae</taxon>
        <taxon>Streptophyta</taxon>
        <taxon>Embryophyta</taxon>
        <taxon>Tracheophyta</taxon>
        <taxon>Spermatophyta</taxon>
        <taxon>Magnoliopsida</taxon>
        <taxon>eudicotyledons</taxon>
        <taxon>Gunneridae</taxon>
        <taxon>Pentapetalae</taxon>
        <taxon>asterids</taxon>
        <taxon>campanulids</taxon>
        <taxon>Asterales</taxon>
        <taxon>Asteraceae</taxon>
        <taxon>Asteroideae</taxon>
        <taxon>Heliantheae alliance</taxon>
        <taxon>Eupatorieae</taxon>
        <taxon>Mikania</taxon>
    </lineage>
</organism>
<sequence>MLAQRNSPKVTVKPPVGKPTTLQFLFDLDSKCCTTQNNHNKIQSLDSRDEEVSSIISFCTGSRSDDQEFALKRLKLTQLLSIIKTSLTQISYQTLDVLFKMVAANLFRPLRPPSSAVCLTIVEDDDVITIPSADWAYLQIIYDILLRLIIKLDVTSVLGENNGGSRILNQGPPMGEIFITRTFILNLLTLFNSDDLRERDAVKNIIHRIYSKFTTHRSFIRKSMTDILLHFTYETDHRQNGIAEILEIWGSIINGFTVPLKDQHKLFLFRVLIPLHKPTNMMVYHRQLVYCVSQFVQKDGELGGMVIGKILRVWPVTNCLKEVLLIGELEEIVGIIDRRQYLTVAIRLSNRIAKCIKSNNSQVAERALYLWNNESFTRVVSQDMEMVSPILVEAIEMNLKLHWSKNVQELTQSVKKLLQELNPLVYKKCIGYK</sequence>
<accession>A0A5N6NVK2</accession>
<evidence type="ECO:0008006" key="3">
    <source>
        <dbReference type="Google" id="ProtNLM"/>
    </source>
</evidence>
<dbReference type="InterPro" id="IPR016024">
    <property type="entry name" value="ARM-type_fold"/>
</dbReference>
<dbReference type="Gene3D" id="1.25.10.10">
    <property type="entry name" value="Leucine-rich Repeat Variant"/>
    <property type="match status" value="1"/>
</dbReference>
<dbReference type="EMBL" id="SZYD01000008">
    <property type="protein sequence ID" value="KAD5507711.1"/>
    <property type="molecule type" value="Genomic_DNA"/>
</dbReference>
<dbReference type="InterPro" id="IPR011989">
    <property type="entry name" value="ARM-like"/>
</dbReference>
<dbReference type="PANTHER" id="PTHR10257:SF28">
    <property type="entry name" value="SERINE_THREONINE PROTEIN PHOSPHATASE 2A REGULATORY SUBUNIT"/>
    <property type="match status" value="1"/>
</dbReference>
<comment type="caution">
    <text evidence="1">The sequence shown here is derived from an EMBL/GenBank/DDBJ whole genome shotgun (WGS) entry which is preliminary data.</text>
</comment>
<dbReference type="InterPro" id="IPR002554">
    <property type="entry name" value="PP2A_B56"/>
</dbReference>
<reference evidence="1 2" key="1">
    <citation type="submission" date="2019-05" db="EMBL/GenBank/DDBJ databases">
        <title>Mikania micrantha, genome provides insights into the molecular mechanism of rapid growth.</title>
        <authorList>
            <person name="Liu B."/>
        </authorList>
    </citation>
    <scope>NUCLEOTIDE SEQUENCE [LARGE SCALE GENOMIC DNA]</scope>
    <source>
        <strain evidence="1">NLD-2019</strain>
        <tissue evidence="1">Leaf</tissue>
    </source>
</reference>
<dbReference type="GO" id="GO:0007165">
    <property type="term" value="P:signal transduction"/>
    <property type="evidence" value="ECO:0007669"/>
    <property type="project" value="InterPro"/>
</dbReference>